<sequence length="124" mass="13637">MNAKAKTILIADDDKAIVDSIGAILDLLGYEVLKVPDGTSVIDAVKALPDLILLDIQMPGHNGQTVCRQLKRQASTKDIPVIIVSASMDIKDKAREAGADDYLEKPFDMNVLQQKVFNLLNRQY</sequence>
<protein>
    <recommendedName>
        <fullName evidence="3">Response regulatory domain-containing protein</fullName>
    </recommendedName>
</protein>
<dbReference type="InterPro" id="IPR011006">
    <property type="entry name" value="CheY-like_superfamily"/>
</dbReference>
<gene>
    <name evidence="4" type="ORF">GCM10011425_15690</name>
</gene>
<dbReference type="InterPro" id="IPR050595">
    <property type="entry name" value="Bact_response_regulator"/>
</dbReference>
<dbReference type="AlphaFoldDB" id="A0A917J9E2"/>
<evidence type="ECO:0000313" key="4">
    <source>
        <dbReference type="EMBL" id="GGI50357.1"/>
    </source>
</evidence>
<dbReference type="PANTHER" id="PTHR44591:SF3">
    <property type="entry name" value="RESPONSE REGULATORY DOMAIN-CONTAINING PROTEIN"/>
    <property type="match status" value="1"/>
</dbReference>
<dbReference type="GO" id="GO:0000160">
    <property type="term" value="P:phosphorelay signal transduction system"/>
    <property type="evidence" value="ECO:0007669"/>
    <property type="project" value="InterPro"/>
</dbReference>
<comment type="caution">
    <text evidence="4">The sequence shown here is derived from an EMBL/GenBank/DDBJ whole genome shotgun (WGS) entry which is preliminary data.</text>
</comment>
<feature type="domain" description="Response regulatory" evidence="3">
    <location>
        <begin position="7"/>
        <end position="120"/>
    </location>
</feature>
<evidence type="ECO:0000256" key="2">
    <source>
        <dbReference type="PROSITE-ProRule" id="PRU00169"/>
    </source>
</evidence>
<dbReference type="EMBL" id="BMDO01000003">
    <property type="protein sequence ID" value="GGI50357.1"/>
    <property type="molecule type" value="Genomic_DNA"/>
</dbReference>
<evidence type="ECO:0000259" key="3">
    <source>
        <dbReference type="PROSITE" id="PS50110"/>
    </source>
</evidence>
<keyword evidence="1 2" id="KW-0597">Phosphoprotein</keyword>
<evidence type="ECO:0000313" key="5">
    <source>
        <dbReference type="Proteomes" id="UP000662074"/>
    </source>
</evidence>
<reference evidence="4" key="1">
    <citation type="journal article" date="2014" name="Int. J. Syst. Evol. Microbiol.">
        <title>Complete genome sequence of Corynebacterium casei LMG S-19264T (=DSM 44701T), isolated from a smear-ripened cheese.</title>
        <authorList>
            <consortium name="US DOE Joint Genome Institute (JGI-PGF)"/>
            <person name="Walter F."/>
            <person name="Albersmeier A."/>
            <person name="Kalinowski J."/>
            <person name="Ruckert C."/>
        </authorList>
    </citation>
    <scope>NUCLEOTIDE SEQUENCE</scope>
    <source>
        <strain evidence="4">CCM 8711</strain>
    </source>
</reference>
<evidence type="ECO:0000256" key="1">
    <source>
        <dbReference type="ARBA" id="ARBA00022553"/>
    </source>
</evidence>
<organism evidence="4 5">
    <name type="scientific">Mucilaginibacter galii</name>
    <dbReference type="NCBI Taxonomy" id="2005073"/>
    <lineage>
        <taxon>Bacteria</taxon>
        <taxon>Pseudomonadati</taxon>
        <taxon>Bacteroidota</taxon>
        <taxon>Sphingobacteriia</taxon>
        <taxon>Sphingobacteriales</taxon>
        <taxon>Sphingobacteriaceae</taxon>
        <taxon>Mucilaginibacter</taxon>
    </lineage>
</organism>
<dbReference type="SMART" id="SM00448">
    <property type="entry name" value="REC"/>
    <property type="match status" value="1"/>
</dbReference>
<keyword evidence="5" id="KW-1185">Reference proteome</keyword>
<dbReference type="PROSITE" id="PS50110">
    <property type="entry name" value="RESPONSE_REGULATORY"/>
    <property type="match status" value="1"/>
</dbReference>
<dbReference type="InterPro" id="IPR001789">
    <property type="entry name" value="Sig_transdc_resp-reg_receiver"/>
</dbReference>
<name>A0A917J9E2_9SPHI</name>
<dbReference type="Proteomes" id="UP000662074">
    <property type="component" value="Unassembled WGS sequence"/>
</dbReference>
<accession>A0A917J9E2</accession>
<dbReference type="PANTHER" id="PTHR44591">
    <property type="entry name" value="STRESS RESPONSE REGULATOR PROTEIN 1"/>
    <property type="match status" value="1"/>
</dbReference>
<reference evidence="4" key="2">
    <citation type="submission" date="2020-09" db="EMBL/GenBank/DDBJ databases">
        <authorList>
            <person name="Sun Q."/>
            <person name="Sedlacek I."/>
        </authorList>
    </citation>
    <scope>NUCLEOTIDE SEQUENCE</scope>
    <source>
        <strain evidence="4">CCM 8711</strain>
    </source>
</reference>
<dbReference type="Gene3D" id="3.40.50.2300">
    <property type="match status" value="1"/>
</dbReference>
<dbReference type="Pfam" id="PF00072">
    <property type="entry name" value="Response_reg"/>
    <property type="match status" value="1"/>
</dbReference>
<dbReference type="RefSeq" id="WP_188415465.1">
    <property type="nucleotide sequence ID" value="NZ_BMDO01000003.1"/>
</dbReference>
<proteinExistence type="predicted"/>
<dbReference type="SUPFAM" id="SSF52172">
    <property type="entry name" value="CheY-like"/>
    <property type="match status" value="1"/>
</dbReference>
<feature type="modified residue" description="4-aspartylphosphate" evidence="2">
    <location>
        <position position="55"/>
    </location>
</feature>